<proteinExistence type="predicted"/>
<keyword evidence="1" id="KW-0479">Metal-binding</keyword>
<dbReference type="Gene3D" id="3.30.40.10">
    <property type="entry name" value="Zinc/RING finger domain, C3HC4 (zinc finger)"/>
    <property type="match status" value="1"/>
</dbReference>
<evidence type="ECO:0000256" key="2">
    <source>
        <dbReference type="SAM" id="MobiDB-lite"/>
    </source>
</evidence>
<feature type="domain" description="RING-type" evidence="3">
    <location>
        <begin position="117"/>
        <end position="162"/>
    </location>
</feature>
<name>A0A199V521_ANACO</name>
<evidence type="ECO:0000256" key="1">
    <source>
        <dbReference type="PROSITE-ProRule" id="PRU00175"/>
    </source>
</evidence>
<dbReference type="PANTHER" id="PTHR22765">
    <property type="entry name" value="RING FINGER AND PROTEASE ASSOCIATED DOMAIN-CONTAINING"/>
    <property type="match status" value="1"/>
</dbReference>
<accession>A0A199V521</accession>
<dbReference type="PROSITE" id="PS50089">
    <property type="entry name" value="ZF_RING_2"/>
    <property type="match status" value="1"/>
</dbReference>
<dbReference type="Pfam" id="PF13639">
    <property type="entry name" value="zf-RING_2"/>
    <property type="match status" value="1"/>
</dbReference>
<keyword evidence="1" id="KW-0862">Zinc</keyword>
<dbReference type="EMBL" id="LSRQ01003221">
    <property type="protein sequence ID" value="OAY72159.1"/>
    <property type="molecule type" value="Genomic_DNA"/>
</dbReference>
<dbReference type="Proteomes" id="UP000092600">
    <property type="component" value="Unassembled WGS sequence"/>
</dbReference>
<evidence type="ECO:0000259" key="3">
    <source>
        <dbReference type="PROSITE" id="PS50089"/>
    </source>
</evidence>
<dbReference type="InterPro" id="IPR001841">
    <property type="entry name" value="Znf_RING"/>
</dbReference>
<dbReference type="AlphaFoldDB" id="A0A199V521"/>
<comment type="caution">
    <text evidence="4">The sequence shown here is derived from an EMBL/GenBank/DDBJ whole genome shotgun (WGS) entry which is preliminary data.</text>
</comment>
<dbReference type="InterPro" id="IPR013083">
    <property type="entry name" value="Znf_RING/FYVE/PHD"/>
</dbReference>
<dbReference type="SMART" id="SM00184">
    <property type="entry name" value="RING"/>
    <property type="match status" value="1"/>
</dbReference>
<dbReference type="InterPro" id="IPR051826">
    <property type="entry name" value="E3_ubiquitin-ligase_domain"/>
</dbReference>
<feature type="region of interest" description="Disordered" evidence="2">
    <location>
        <begin position="13"/>
        <end position="43"/>
    </location>
</feature>
<dbReference type="GO" id="GO:0061630">
    <property type="term" value="F:ubiquitin protein ligase activity"/>
    <property type="evidence" value="ECO:0007669"/>
    <property type="project" value="TreeGrafter"/>
</dbReference>
<feature type="region of interest" description="Disordered" evidence="2">
    <location>
        <begin position="64"/>
        <end position="107"/>
    </location>
</feature>
<dbReference type="GO" id="GO:0008270">
    <property type="term" value="F:zinc ion binding"/>
    <property type="evidence" value="ECO:0007669"/>
    <property type="project" value="UniProtKB-KW"/>
</dbReference>
<sequence length="175" mass="18395">MMLPGVELARRRRLHHHHSADPLPAAASAPGGGGGGPAASSMAEPALAARIRLEEKLHGLSRWSRLPCNNRGDQNSRPAAPGPSRRATAELPARNPGVVGGGARPVARTSSRTSEVCAVCLEEVEAEAAEQTRVTRLPCSHRYHSDCVLPWLAAHPDCPCCRASVGPPPSLHVPS</sequence>
<protein>
    <submittedName>
        <fullName evidence="4">E3 ubiquitin-protein ligase RING1</fullName>
    </submittedName>
</protein>
<organism evidence="4 5">
    <name type="scientific">Ananas comosus</name>
    <name type="common">Pineapple</name>
    <name type="synonym">Ananas ananas</name>
    <dbReference type="NCBI Taxonomy" id="4615"/>
    <lineage>
        <taxon>Eukaryota</taxon>
        <taxon>Viridiplantae</taxon>
        <taxon>Streptophyta</taxon>
        <taxon>Embryophyta</taxon>
        <taxon>Tracheophyta</taxon>
        <taxon>Spermatophyta</taxon>
        <taxon>Magnoliopsida</taxon>
        <taxon>Liliopsida</taxon>
        <taxon>Poales</taxon>
        <taxon>Bromeliaceae</taxon>
        <taxon>Bromelioideae</taxon>
        <taxon>Ananas</taxon>
    </lineage>
</organism>
<keyword evidence="1" id="KW-0863">Zinc-finger</keyword>
<dbReference type="GO" id="GO:0006511">
    <property type="term" value="P:ubiquitin-dependent protein catabolic process"/>
    <property type="evidence" value="ECO:0007669"/>
    <property type="project" value="TreeGrafter"/>
</dbReference>
<gene>
    <name evidence="4" type="ORF">ACMD2_02247</name>
</gene>
<dbReference type="PANTHER" id="PTHR22765:SF348">
    <property type="entry name" value="OS09G0446275 PROTEIN"/>
    <property type="match status" value="1"/>
</dbReference>
<evidence type="ECO:0000313" key="5">
    <source>
        <dbReference type="Proteomes" id="UP000092600"/>
    </source>
</evidence>
<dbReference type="SUPFAM" id="SSF57850">
    <property type="entry name" value="RING/U-box"/>
    <property type="match status" value="1"/>
</dbReference>
<evidence type="ECO:0000313" key="4">
    <source>
        <dbReference type="EMBL" id="OAY72159.1"/>
    </source>
</evidence>
<reference evidence="4 5" key="1">
    <citation type="journal article" date="2016" name="DNA Res.">
        <title>The draft genome of MD-2 pineapple using hybrid error correction of long reads.</title>
        <authorList>
            <person name="Redwan R.M."/>
            <person name="Saidin A."/>
            <person name="Kumar S.V."/>
        </authorList>
    </citation>
    <scope>NUCLEOTIDE SEQUENCE [LARGE SCALE GENOMIC DNA]</scope>
    <source>
        <strain evidence="5">cv. MD2</strain>
        <tissue evidence="4">Leaf</tissue>
    </source>
</reference>